<evidence type="ECO:0000256" key="3">
    <source>
        <dbReference type="ARBA" id="ARBA00022989"/>
    </source>
</evidence>
<name>A0A914VLC3_9BILA</name>
<comment type="subcellular location">
    <subcellularLocation>
        <location evidence="1">Membrane</location>
        <topology evidence="1">Single-pass membrane protein</topology>
    </subcellularLocation>
</comment>
<dbReference type="WBParaSite" id="PSAMB.scaffold2162size24937.g16741.t1">
    <property type="protein sequence ID" value="PSAMB.scaffold2162size24937.g16741.t1"/>
    <property type="gene ID" value="PSAMB.scaffold2162size24937.g16741"/>
</dbReference>
<evidence type="ECO:0000256" key="2">
    <source>
        <dbReference type="ARBA" id="ARBA00022692"/>
    </source>
</evidence>
<dbReference type="AlphaFoldDB" id="A0A914VLC3"/>
<dbReference type="Pfam" id="PF14880">
    <property type="entry name" value="COX14"/>
    <property type="match status" value="1"/>
</dbReference>
<keyword evidence="4 5" id="KW-0472">Membrane</keyword>
<evidence type="ECO:0000256" key="4">
    <source>
        <dbReference type="ARBA" id="ARBA00023136"/>
    </source>
</evidence>
<feature type="transmembrane region" description="Helical" evidence="5">
    <location>
        <begin position="28"/>
        <end position="50"/>
    </location>
</feature>
<evidence type="ECO:0000313" key="7">
    <source>
        <dbReference type="WBParaSite" id="PSAMB.scaffold2162size24937.g16741.t1"/>
    </source>
</evidence>
<evidence type="ECO:0000313" key="8">
    <source>
        <dbReference type="WBParaSite" id="PSAMB.scaffold85size82680.g1732.t1"/>
    </source>
</evidence>
<proteinExistence type="predicted"/>
<evidence type="ECO:0000256" key="1">
    <source>
        <dbReference type="ARBA" id="ARBA00004167"/>
    </source>
</evidence>
<organism evidence="6 7">
    <name type="scientific">Plectus sambesii</name>
    <dbReference type="NCBI Taxonomy" id="2011161"/>
    <lineage>
        <taxon>Eukaryota</taxon>
        <taxon>Metazoa</taxon>
        <taxon>Ecdysozoa</taxon>
        <taxon>Nematoda</taxon>
        <taxon>Chromadorea</taxon>
        <taxon>Plectida</taxon>
        <taxon>Plectina</taxon>
        <taxon>Plectoidea</taxon>
        <taxon>Plectidae</taxon>
        <taxon>Plectus</taxon>
    </lineage>
</organism>
<dbReference type="Proteomes" id="UP000887566">
    <property type="component" value="Unplaced"/>
</dbReference>
<keyword evidence="3 5" id="KW-1133">Transmembrane helix</keyword>
<sequence>MIQREDRRPWYKRLFTSSRLDAVHRGTVFVLMGSAVFLSLSLAYMSINFYKYEIPLRREKREQLEKELIEADKAGF</sequence>
<evidence type="ECO:0000256" key="5">
    <source>
        <dbReference type="SAM" id="Phobius"/>
    </source>
</evidence>
<reference evidence="7 8" key="1">
    <citation type="submission" date="2022-11" db="UniProtKB">
        <authorList>
            <consortium name="WormBaseParasite"/>
        </authorList>
    </citation>
    <scope>IDENTIFICATION</scope>
</reference>
<dbReference type="WBParaSite" id="PSAMB.scaffold85size82680.g1732.t1">
    <property type="protein sequence ID" value="PSAMB.scaffold85size82680.g1732.t1"/>
    <property type="gene ID" value="PSAMB.scaffold85size82680.g1732"/>
</dbReference>
<dbReference type="GO" id="GO:0016020">
    <property type="term" value="C:membrane"/>
    <property type="evidence" value="ECO:0007669"/>
    <property type="project" value="UniProtKB-SubCell"/>
</dbReference>
<evidence type="ECO:0000313" key="6">
    <source>
        <dbReference type="Proteomes" id="UP000887566"/>
    </source>
</evidence>
<accession>A0A914VLC3</accession>
<keyword evidence="2 5" id="KW-0812">Transmembrane</keyword>
<dbReference type="InterPro" id="IPR029208">
    <property type="entry name" value="COX14"/>
</dbReference>
<protein>
    <submittedName>
        <fullName evidence="7 8">Cytochrome c oxidase assembly factor 3</fullName>
    </submittedName>
</protein>
<keyword evidence="6" id="KW-1185">Reference proteome</keyword>